<keyword evidence="4 9" id="KW-0547">Nucleotide-binding</keyword>
<keyword evidence="7 9" id="KW-0030">Aminoacyl-tRNA synthetase</keyword>
<dbReference type="EMBL" id="CP025628">
    <property type="protein sequence ID" value="AWD32304.1"/>
    <property type="molecule type" value="Genomic_DNA"/>
</dbReference>
<evidence type="ECO:0000256" key="7">
    <source>
        <dbReference type="ARBA" id="ARBA00023146"/>
    </source>
</evidence>
<evidence type="ECO:0000259" key="14">
    <source>
        <dbReference type="Pfam" id="PF13603"/>
    </source>
</evidence>
<dbReference type="SUPFAM" id="SSF52374">
    <property type="entry name" value="Nucleotidylyl transferase"/>
    <property type="match status" value="1"/>
</dbReference>
<dbReference type="GO" id="GO:0006429">
    <property type="term" value="P:leucyl-tRNA aminoacylation"/>
    <property type="evidence" value="ECO:0007669"/>
    <property type="project" value="UniProtKB-UniRule"/>
</dbReference>
<reference evidence="15 16" key="1">
    <citation type="journal article" date="2018" name="Parasitology">
        <title>The reduced genome of Candidatus Kinetoplastibacterium sorsogonicusi, the endosymbiont of Kentomonas sorsogonicus (Trypanosomatidae): loss of the haem-synthesis pathway.</title>
        <authorList>
            <person name="Silva F.M."/>
            <person name="Kostygov A.Y."/>
            <person name="Spodareva V.V."/>
            <person name="Butenko A."/>
            <person name="Tossou R."/>
            <person name="Lukes J."/>
            <person name="Yurchenko V."/>
            <person name="Alves J.M.P."/>
        </authorList>
    </citation>
    <scope>NUCLEOTIDE SEQUENCE [LARGE SCALE GENOMIC DNA]</scope>
    <source>
        <strain evidence="15 16">MF-08</strain>
    </source>
</reference>
<dbReference type="Gene3D" id="3.40.50.620">
    <property type="entry name" value="HUPs"/>
    <property type="match status" value="2"/>
</dbReference>
<dbReference type="Gene3D" id="1.10.730.10">
    <property type="entry name" value="Isoleucyl-tRNA Synthetase, Domain 1"/>
    <property type="match status" value="1"/>
</dbReference>
<evidence type="ECO:0000313" key="15">
    <source>
        <dbReference type="EMBL" id="AWD32304.1"/>
    </source>
</evidence>
<dbReference type="PANTHER" id="PTHR43740">
    <property type="entry name" value="LEUCYL-TRNA SYNTHETASE"/>
    <property type="match status" value="1"/>
</dbReference>
<dbReference type="GO" id="GO:0005829">
    <property type="term" value="C:cytosol"/>
    <property type="evidence" value="ECO:0007669"/>
    <property type="project" value="TreeGrafter"/>
</dbReference>
<dbReference type="FunFam" id="1.10.730.10:FF:000002">
    <property type="entry name" value="Leucine--tRNA ligase"/>
    <property type="match status" value="1"/>
</dbReference>
<dbReference type="GO" id="GO:0002161">
    <property type="term" value="F:aminoacyl-tRNA deacylase activity"/>
    <property type="evidence" value="ECO:0007669"/>
    <property type="project" value="InterPro"/>
</dbReference>
<evidence type="ECO:0000256" key="10">
    <source>
        <dbReference type="RuleBase" id="RU363035"/>
    </source>
</evidence>
<dbReference type="Pfam" id="PF09334">
    <property type="entry name" value="tRNA-synt_1g"/>
    <property type="match status" value="1"/>
</dbReference>
<dbReference type="PROSITE" id="PS00178">
    <property type="entry name" value="AA_TRNA_LIGASE_I"/>
    <property type="match status" value="1"/>
</dbReference>
<evidence type="ECO:0000256" key="1">
    <source>
        <dbReference type="ARBA" id="ARBA00005594"/>
    </source>
</evidence>
<dbReference type="SUPFAM" id="SSF47323">
    <property type="entry name" value="Anticodon-binding domain of a subclass of class I aminoacyl-tRNA synthetases"/>
    <property type="match status" value="1"/>
</dbReference>
<evidence type="ECO:0000256" key="4">
    <source>
        <dbReference type="ARBA" id="ARBA00022741"/>
    </source>
</evidence>
<keyword evidence="6 9" id="KW-0648">Protein biosynthesis</keyword>
<feature type="domain" description="Leucyl-tRNA synthetase editing" evidence="14">
    <location>
        <begin position="229"/>
        <end position="422"/>
    </location>
</feature>
<evidence type="ECO:0000259" key="11">
    <source>
        <dbReference type="Pfam" id="PF00133"/>
    </source>
</evidence>
<evidence type="ECO:0000256" key="5">
    <source>
        <dbReference type="ARBA" id="ARBA00022840"/>
    </source>
</evidence>
<evidence type="ECO:0000259" key="12">
    <source>
        <dbReference type="Pfam" id="PF08264"/>
    </source>
</evidence>
<dbReference type="NCBIfam" id="TIGR00396">
    <property type="entry name" value="leuS_bact"/>
    <property type="match status" value="1"/>
</dbReference>
<gene>
    <name evidence="9 15" type="primary">leuS</name>
    <name evidence="15" type="ORF">CKSOR_00177</name>
</gene>
<dbReference type="FunFam" id="3.40.50.620:FF:000100">
    <property type="entry name" value="probable leucine--tRNA ligase, mitochondrial"/>
    <property type="match status" value="1"/>
</dbReference>
<evidence type="ECO:0000256" key="9">
    <source>
        <dbReference type="HAMAP-Rule" id="MF_00049"/>
    </source>
</evidence>
<dbReference type="SUPFAM" id="SSF50677">
    <property type="entry name" value="ValRS/IleRS/LeuRS editing domain"/>
    <property type="match status" value="1"/>
</dbReference>
<dbReference type="Proteomes" id="UP000266796">
    <property type="component" value="Chromosome"/>
</dbReference>
<dbReference type="Gene3D" id="2.20.28.290">
    <property type="match status" value="1"/>
</dbReference>
<dbReference type="GO" id="GO:0005524">
    <property type="term" value="F:ATP binding"/>
    <property type="evidence" value="ECO:0007669"/>
    <property type="project" value="UniProtKB-UniRule"/>
</dbReference>
<comment type="catalytic activity">
    <reaction evidence="8 9">
        <text>tRNA(Leu) + L-leucine + ATP = L-leucyl-tRNA(Leu) + AMP + diphosphate</text>
        <dbReference type="Rhea" id="RHEA:11688"/>
        <dbReference type="Rhea" id="RHEA-COMP:9613"/>
        <dbReference type="Rhea" id="RHEA-COMP:9622"/>
        <dbReference type="ChEBI" id="CHEBI:30616"/>
        <dbReference type="ChEBI" id="CHEBI:33019"/>
        <dbReference type="ChEBI" id="CHEBI:57427"/>
        <dbReference type="ChEBI" id="CHEBI:78442"/>
        <dbReference type="ChEBI" id="CHEBI:78494"/>
        <dbReference type="ChEBI" id="CHEBI:456215"/>
        <dbReference type="EC" id="6.1.1.4"/>
    </reaction>
</comment>
<dbReference type="InterPro" id="IPR013155">
    <property type="entry name" value="M/V/L/I-tRNA-synth_anticd-bd"/>
</dbReference>
<feature type="domain" description="Aminoacyl-tRNA synthetase class Ia" evidence="11">
    <location>
        <begin position="435"/>
        <end position="593"/>
    </location>
</feature>
<feature type="domain" description="Methionyl/Valyl/Leucyl/Isoleucyl-tRNA synthetase anticodon-binding" evidence="12">
    <location>
        <begin position="728"/>
        <end position="850"/>
    </location>
</feature>
<sequence>MKENYSHQEVEASTQKIWEENKSYLSTENNYSKFNIKQKTKFFACSMLPYPSGKLHMGHVRNYTINDVMTRYKRMLGFNVLMPMGWDAFGMPAENAAIKSNISPAKWTYDNISYMKKQMKQLGLSIDWSKEICACDPKYYKWNQWFFLKMLEKGIIYRKTQVVNWDPIDKTVLANEQVIDGKGWRSGALVEKREIPGYYLKITEYAEELLYDIKHNLKGWPQKVLSMQENWIGKSQGLCFAFLHNIQNENNELINDGKLFVFTTRADMIMGVTFCVISYEHPLATFFSKINKEIKLFVQECKLGSTTEANLLTKEKKGINTGFTVIHPINQEKIELWISNYVLMNYGNGAVMGVPGHDERDFHFAKKYNIPIKQIINVNNKSYNIDYWQDWYADQNYSFLINSGEFNGMNSSEAIKAVTDKIKSFSLGDEKTIWRLRDWSISRQRYWGTPIPIIHCSVCGEVPVPENNLPVILPENLIPKGTGNPLNDCDEFLHCYCPKCDRVARRETDTMDTFVDSSWYFMRYTSPDCNNAMIDKDKVSYWMPVDHYIGGIEHAILHLLYARFWTKLMRDLNLINFDEPFKNLLCQGMVLNHAYYRKNHNGSIEYFDPKNVENIYDKNGEIISTKLKSDGSDVKYLGITTMSKSKNNGVDPQSIINEWGADTARIFIIFASPPEQTLEWSDQGIEGAHKFLNKLWKFCYNHKSFIDIKNINKKNIFYNLSDELKFLRYEVYKILKQVNYDYERQQYNTVVSSSMKLLKFMENCNSISHDKYSTVITESISILLRILFPIVPHITYQIWHDLHLNTVFGDLLDAPWPHIDEDALLLDQIEMIVQINGKLRHKILVSTNYDSDKIKNIIINDKNVLKFLNGKDIKKIILIPNKLINIVI</sequence>
<feature type="short sequence motif" description="'KMSKS' region" evidence="9">
    <location>
        <begin position="641"/>
        <end position="645"/>
    </location>
</feature>
<dbReference type="RefSeq" id="WP_108673725.1">
    <property type="nucleotide sequence ID" value="NZ_CP025628.1"/>
</dbReference>
<dbReference type="FunFam" id="3.40.50.620:FF:000003">
    <property type="entry name" value="Leucine--tRNA ligase"/>
    <property type="match status" value="1"/>
</dbReference>
<dbReference type="Pfam" id="PF13603">
    <property type="entry name" value="tRNA-synt_1_2"/>
    <property type="match status" value="1"/>
</dbReference>
<dbReference type="InterPro" id="IPR009008">
    <property type="entry name" value="Val/Leu/Ile-tRNA-synth_edit"/>
</dbReference>
<comment type="similarity">
    <text evidence="1 9 10">Belongs to the class-I aminoacyl-tRNA synthetase family.</text>
</comment>
<dbReference type="InterPro" id="IPR009080">
    <property type="entry name" value="tRNAsynth_Ia_anticodon-bd"/>
</dbReference>
<dbReference type="AlphaFoldDB" id="A0A3S7J9G5"/>
<keyword evidence="5 9" id="KW-0067">ATP-binding</keyword>
<keyword evidence="16" id="KW-1185">Reference proteome</keyword>
<dbReference type="EC" id="6.1.1.4" evidence="9"/>
<evidence type="ECO:0000256" key="2">
    <source>
        <dbReference type="ARBA" id="ARBA00022490"/>
    </source>
</evidence>
<evidence type="ECO:0000256" key="8">
    <source>
        <dbReference type="ARBA" id="ARBA00047469"/>
    </source>
</evidence>
<dbReference type="Pfam" id="PF00133">
    <property type="entry name" value="tRNA-synt_1"/>
    <property type="match status" value="1"/>
</dbReference>
<dbReference type="Gene3D" id="3.10.20.590">
    <property type="match status" value="1"/>
</dbReference>
<evidence type="ECO:0000256" key="6">
    <source>
        <dbReference type="ARBA" id="ARBA00022917"/>
    </source>
</evidence>
<name>A0A3S7J9G5_9PROT</name>
<dbReference type="InterPro" id="IPR025709">
    <property type="entry name" value="Leu_tRNA-synth_edit"/>
</dbReference>
<dbReference type="Pfam" id="PF08264">
    <property type="entry name" value="Anticodon_1"/>
    <property type="match status" value="1"/>
</dbReference>
<comment type="subcellular location">
    <subcellularLocation>
        <location evidence="9">Cytoplasm</location>
    </subcellularLocation>
</comment>
<dbReference type="InterPro" id="IPR014729">
    <property type="entry name" value="Rossmann-like_a/b/a_fold"/>
</dbReference>
<feature type="domain" description="Methionyl/Leucyl tRNA synthetase" evidence="13">
    <location>
        <begin position="46"/>
        <end position="178"/>
    </location>
</feature>
<evidence type="ECO:0000259" key="13">
    <source>
        <dbReference type="Pfam" id="PF09334"/>
    </source>
</evidence>
<dbReference type="PRINTS" id="PR00985">
    <property type="entry name" value="TRNASYNTHLEU"/>
</dbReference>
<dbReference type="KEGG" id="kso:CKSOR_00177"/>
<dbReference type="HAMAP" id="MF_00049_B">
    <property type="entry name" value="Leu_tRNA_synth_B"/>
    <property type="match status" value="1"/>
</dbReference>
<dbReference type="InterPro" id="IPR001412">
    <property type="entry name" value="aa-tRNA-synth_I_CS"/>
</dbReference>
<feature type="binding site" evidence="9">
    <location>
        <position position="644"/>
    </location>
    <ligand>
        <name>ATP</name>
        <dbReference type="ChEBI" id="CHEBI:30616"/>
    </ligand>
</feature>
<feature type="short sequence motif" description="'HIGH' region" evidence="9">
    <location>
        <begin position="49"/>
        <end position="59"/>
    </location>
</feature>
<evidence type="ECO:0000313" key="16">
    <source>
        <dbReference type="Proteomes" id="UP000266796"/>
    </source>
</evidence>
<dbReference type="InterPro" id="IPR002302">
    <property type="entry name" value="Leu-tRNA-ligase"/>
</dbReference>
<dbReference type="InterPro" id="IPR015413">
    <property type="entry name" value="Methionyl/Leucyl_tRNA_Synth"/>
</dbReference>
<dbReference type="OrthoDB" id="9810365at2"/>
<accession>A0A3S7J9G5</accession>
<dbReference type="GO" id="GO:0004823">
    <property type="term" value="F:leucine-tRNA ligase activity"/>
    <property type="evidence" value="ECO:0007669"/>
    <property type="project" value="UniProtKB-UniRule"/>
</dbReference>
<keyword evidence="2 9" id="KW-0963">Cytoplasm</keyword>
<proteinExistence type="inferred from homology"/>
<dbReference type="InterPro" id="IPR002300">
    <property type="entry name" value="aa-tRNA-synth_Ia"/>
</dbReference>
<dbReference type="CDD" id="cd07958">
    <property type="entry name" value="Anticodon_Ia_Leu_BEm"/>
    <property type="match status" value="1"/>
</dbReference>
<evidence type="ECO:0000256" key="3">
    <source>
        <dbReference type="ARBA" id="ARBA00022598"/>
    </source>
</evidence>
<organism evidence="15 16">
    <name type="scientific">Candidatus Kinetoplastidibacterium kentomonadis</name>
    <dbReference type="NCBI Taxonomy" id="1576550"/>
    <lineage>
        <taxon>Bacteria</taxon>
        <taxon>Pseudomonadati</taxon>
        <taxon>Pseudomonadota</taxon>
        <taxon>Betaproteobacteria</taxon>
        <taxon>Candidatus Kinetoplastidibacterium</taxon>
    </lineage>
</organism>
<keyword evidence="3 9" id="KW-0436">Ligase</keyword>
<protein>
    <recommendedName>
        <fullName evidence="9">Leucine--tRNA ligase</fullName>
        <ecNumber evidence="9">6.1.1.4</ecNumber>
    </recommendedName>
    <alternativeName>
        <fullName evidence="9">Leucyl-tRNA synthetase</fullName>
        <shortName evidence="9">LeuRS</shortName>
    </alternativeName>
</protein>
<dbReference type="PANTHER" id="PTHR43740:SF2">
    <property type="entry name" value="LEUCINE--TRNA LIGASE, MITOCHONDRIAL"/>
    <property type="match status" value="1"/>
</dbReference>
<dbReference type="CDD" id="cd00812">
    <property type="entry name" value="LeuRS_core"/>
    <property type="match status" value="1"/>
</dbReference>